<dbReference type="STRING" id="51028.A0A0N4UWN9"/>
<sequence length="525" mass="59651">MGGKGKTEQLVNEDLINRYGQAIEDLNKLKKQNEELRGVLRRQETVKKPVLVPNVSDLYTYEHEIARRDLDNSIKELYYYLKDQFSRTNESFLEHATNQILFVLGKSSALGSVDNAREWRTASLSNIASQISNRINALQNPEDCSAAKKLICNLNKACGFGCQIHHVTYCFIVAYGTNRTLLLANDGQSWSYSRSGWESVFLPVSSCSYKKVIRSNRDTFTWNGYEGSMAYNAVLLPIIDSLRHRPHFLPLAFPENFAHDLIKYHSNPPVFFISQFMRYLMRPNENTKRKVELAASKIPFADGPIVGLQIRRTDKVGTEAAFHPLAEYMNWAEIWFRVEENRLGRKLARRVFVASDDPDVFGEARNSLQREFAGTVTYSHYEIFGDDSIAKSAQLKSRYSEQSLIGVIIDIELLARCSYLVCTFSSQVCRMGYELMQARVGDAGESFHSLDDLYYYGGQEAHEQVAVGSYKAETANEIDLEVGDVIGVAGNHWNGFSKGTNRRTGKSGLYPSYLVREKWITVKFP</sequence>
<dbReference type="GO" id="GO:0046921">
    <property type="term" value="F:alpha-(1-&gt;6)-fucosyltransferase activity"/>
    <property type="evidence" value="ECO:0007669"/>
    <property type="project" value="TreeGrafter"/>
</dbReference>
<feature type="domain" description="SH3" evidence="7">
    <location>
        <begin position="459"/>
        <end position="520"/>
    </location>
</feature>
<proteinExistence type="inferred from homology"/>
<evidence type="ECO:0000256" key="4">
    <source>
        <dbReference type="PROSITE-ProRule" id="PRU00192"/>
    </source>
</evidence>
<dbReference type="PANTHER" id="PTHR13132:SF29">
    <property type="entry name" value="ALPHA-(1,6)-FUCOSYLTRANSFERASE"/>
    <property type="match status" value="1"/>
</dbReference>
<evidence type="ECO:0000256" key="2">
    <source>
        <dbReference type="ARBA" id="ARBA00022676"/>
    </source>
</evidence>
<dbReference type="SUPFAM" id="SSF50044">
    <property type="entry name" value="SH3-domain"/>
    <property type="match status" value="1"/>
</dbReference>
<evidence type="ECO:0000256" key="3">
    <source>
        <dbReference type="ARBA" id="ARBA00022679"/>
    </source>
</evidence>
<dbReference type="SMART" id="SM00326">
    <property type="entry name" value="SH3"/>
    <property type="match status" value="1"/>
</dbReference>
<feature type="coiled-coil region" evidence="6">
    <location>
        <begin position="12"/>
        <end position="46"/>
    </location>
</feature>
<reference evidence="11" key="1">
    <citation type="submission" date="2017-02" db="UniProtKB">
        <authorList>
            <consortium name="WormBaseParasite"/>
        </authorList>
    </citation>
    <scope>IDENTIFICATION</scope>
</reference>
<dbReference type="Gene3D" id="2.30.30.40">
    <property type="entry name" value="SH3 Domains"/>
    <property type="match status" value="1"/>
</dbReference>
<dbReference type="InterPro" id="IPR035653">
    <property type="entry name" value="Fut8_SH3"/>
</dbReference>
<dbReference type="InterPro" id="IPR036028">
    <property type="entry name" value="SH3-like_dom_sf"/>
</dbReference>
<dbReference type="PANTHER" id="PTHR13132">
    <property type="entry name" value="ALPHA- 1,6 -FUCOSYLTRANSFERASE"/>
    <property type="match status" value="1"/>
</dbReference>
<accession>A0A0N4UWN9</accession>
<dbReference type="Pfam" id="PF19745">
    <property type="entry name" value="FUT8_N_cat"/>
    <property type="match status" value="1"/>
</dbReference>
<feature type="region of interest" description="Important for donor substrate binding" evidence="5">
    <location>
        <begin position="311"/>
        <end position="312"/>
    </location>
</feature>
<dbReference type="WBParaSite" id="EVEC_0000191701-mRNA-1">
    <property type="protein sequence ID" value="EVEC_0000191701-mRNA-1"/>
    <property type="gene ID" value="EVEC_0000191701"/>
</dbReference>
<dbReference type="EMBL" id="UXUI01007241">
    <property type="protein sequence ID" value="VDD86482.1"/>
    <property type="molecule type" value="Genomic_DNA"/>
</dbReference>
<comment type="similarity">
    <text evidence="5">Belongs to the glycosyltransferase 23 family.</text>
</comment>
<keyword evidence="2 5" id="KW-0328">Glycosyltransferase</keyword>
<dbReference type="OrthoDB" id="2014825at2759"/>
<dbReference type="PROSITE" id="PS50002">
    <property type="entry name" value="SH3"/>
    <property type="match status" value="1"/>
</dbReference>
<dbReference type="CDD" id="cd11792">
    <property type="entry name" value="SH3_Fut8"/>
    <property type="match status" value="1"/>
</dbReference>
<dbReference type="Gene3D" id="3.40.50.11350">
    <property type="match status" value="1"/>
</dbReference>
<evidence type="ECO:0000259" key="8">
    <source>
        <dbReference type="PROSITE" id="PS51659"/>
    </source>
</evidence>
<dbReference type="AlphaFoldDB" id="A0A0N4UWN9"/>
<keyword evidence="3 5" id="KW-0808">Transferase</keyword>
<evidence type="ECO:0000313" key="11">
    <source>
        <dbReference type="WBParaSite" id="EVEC_0000191701-mRNA-1"/>
    </source>
</evidence>
<keyword evidence="1 4" id="KW-0728">SH3 domain</keyword>
<dbReference type="InterPro" id="IPR001452">
    <property type="entry name" value="SH3_domain"/>
</dbReference>
<dbReference type="Proteomes" id="UP000274131">
    <property type="component" value="Unassembled WGS sequence"/>
</dbReference>
<dbReference type="FunFam" id="2.30.30.40:FF:000070">
    <property type="entry name" value="Alpha-(1,6)-fucosyltransferase"/>
    <property type="match status" value="1"/>
</dbReference>
<dbReference type="GO" id="GO:0006487">
    <property type="term" value="P:protein N-linked glycosylation"/>
    <property type="evidence" value="ECO:0007669"/>
    <property type="project" value="TreeGrafter"/>
</dbReference>
<protein>
    <submittedName>
        <fullName evidence="11">SH3 domain-containing protein</fullName>
    </submittedName>
</protein>
<dbReference type="InterPro" id="IPR045573">
    <property type="entry name" value="Fut8_N_cat"/>
</dbReference>
<dbReference type="PROSITE" id="PS51659">
    <property type="entry name" value="GT23"/>
    <property type="match status" value="1"/>
</dbReference>
<evidence type="ECO:0000313" key="10">
    <source>
        <dbReference type="Proteomes" id="UP000274131"/>
    </source>
</evidence>
<dbReference type="CDD" id="cd11300">
    <property type="entry name" value="Fut8_like"/>
    <property type="match status" value="1"/>
</dbReference>
<evidence type="ECO:0000313" key="9">
    <source>
        <dbReference type="EMBL" id="VDD86482.1"/>
    </source>
</evidence>
<evidence type="ECO:0000256" key="5">
    <source>
        <dbReference type="PROSITE-ProRule" id="PRU00992"/>
    </source>
</evidence>
<dbReference type="InterPro" id="IPR027350">
    <property type="entry name" value="GT23_dom"/>
</dbReference>
<evidence type="ECO:0000256" key="1">
    <source>
        <dbReference type="ARBA" id="ARBA00022443"/>
    </source>
</evidence>
<dbReference type="Pfam" id="PF14604">
    <property type="entry name" value="SH3_9"/>
    <property type="match status" value="1"/>
</dbReference>
<keyword evidence="10" id="KW-1185">Reference proteome</keyword>
<organism evidence="11">
    <name type="scientific">Enterobius vermicularis</name>
    <name type="common">Human pinworm</name>
    <dbReference type="NCBI Taxonomy" id="51028"/>
    <lineage>
        <taxon>Eukaryota</taxon>
        <taxon>Metazoa</taxon>
        <taxon>Ecdysozoa</taxon>
        <taxon>Nematoda</taxon>
        <taxon>Chromadorea</taxon>
        <taxon>Rhabditida</taxon>
        <taxon>Spirurina</taxon>
        <taxon>Oxyuridomorpha</taxon>
        <taxon>Oxyuroidea</taxon>
        <taxon>Oxyuridae</taxon>
        <taxon>Enterobius</taxon>
    </lineage>
</organism>
<name>A0A0N4UWN9_ENTVE</name>
<evidence type="ECO:0000259" key="7">
    <source>
        <dbReference type="PROSITE" id="PS50002"/>
    </source>
</evidence>
<feature type="domain" description="GT23" evidence="8">
    <location>
        <begin position="146"/>
        <end position="450"/>
    </location>
</feature>
<evidence type="ECO:0000256" key="6">
    <source>
        <dbReference type="SAM" id="Coils"/>
    </source>
</evidence>
<reference evidence="9 10" key="2">
    <citation type="submission" date="2018-10" db="EMBL/GenBank/DDBJ databases">
        <authorList>
            <consortium name="Pathogen Informatics"/>
        </authorList>
    </citation>
    <scope>NUCLEOTIDE SEQUENCE [LARGE SCALE GENOMIC DNA]</scope>
</reference>
<gene>
    <name evidence="9" type="ORF">EVEC_LOCUS1625</name>
</gene>
<keyword evidence="6" id="KW-0175">Coiled coil</keyword>